<organism evidence="1 2">
    <name type="scientific">Hyphomicrobium sulfonivorans</name>
    <dbReference type="NCBI Taxonomy" id="121290"/>
    <lineage>
        <taxon>Bacteria</taxon>
        <taxon>Pseudomonadati</taxon>
        <taxon>Pseudomonadota</taxon>
        <taxon>Alphaproteobacteria</taxon>
        <taxon>Hyphomicrobiales</taxon>
        <taxon>Hyphomicrobiaceae</taxon>
        <taxon>Hyphomicrobium</taxon>
    </lineage>
</organism>
<reference evidence="1 2" key="1">
    <citation type="submission" date="2015-10" db="EMBL/GenBank/DDBJ databases">
        <title>Transcriptomic analysis of a linuron degrading triple-species bacterial consortium.</title>
        <authorList>
            <person name="Albers P."/>
        </authorList>
    </citation>
    <scope>NUCLEOTIDE SEQUENCE [LARGE SCALE GENOMIC DNA]</scope>
    <source>
        <strain evidence="1 2">WDL6</strain>
    </source>
</reference>
<evidence type="ECO:0000313" key="2">
    <source>
        <dbReference type="Proteomes" id="UP000059074"/>
    </source>
</evidence>
<dbReference type="PATRIC" id="fig|121290.4.peg.224"/>
<gene>
    <name evidence="1" type="ORF">APY04_1687</name>
</gene>
<keyword evidence="2" id="KW-1185">Reference proteome</keyword>
<proteinExistence type="predicted"/>
<name>A0A109BHV7_HYPSL</name>
<dbReference type="Proteomes" id="UP000059074">
    <property type="component" value="Unassembled WGS sequence"/>
</dbReference>
<dbReference type="EMBL" id="LMTR01000049">
    <property type="protein sequence ID" value="KWT69081.1"/>
    <property type="molecule type" value="Genomic_DNA"/>
</dbReference>
<protein>
    <submittedName>
        <fullName evidence="1">Uncharacterized protein</fullName>
    </submittedName>
</protein>
<dbReference type="RefSeq" id="WP_157066687.1">
    <property type="nucleotide sequence ID" value="NZ_LMTR01000049.1"/>
</dbReference>
<evidence type="ECO:0000313" key="1">
    <source>
        <dbReference type="EMBL" id="KWT69081.1"/>
    </source>
</evidence>
<sequence length="47" mass="5062">MALLFGGGSQLLLKIRTDRQQVPPKTHMPGLLRPVLGDVFQVSASMG</sequence>
<dbReference type="AlphaFoldDB" id="A0A109BHV7"/>
<comment type="caution">
    <text evidence="1">The sequence shown here is derived from an EMBL/GenBank/DDBJ whole genome shotgun (WGS) entry which is preliminary data.</text>
</comment>
<accession>A0A109BHV7</accession>